<dbReference type="InterPro" id="IPR003594">
    <property type="entry name" value="HATPase_dom"/>
</dbReference>
<reference evidence="10 11" key="1">
    <citation type="journal article" date="2017" name="Int. J. Syst. Evol. Microbiol.">
        <title>Ramlibacter alkalitolerans sp. nov., alkali-tolerant bacterium isolated from soil of ginseng.</title>
        <authorList>
            <person name="Lee D.H."/>
            <person name="Cha C.J."/>
        </authorList>
    </citation>
    <scope>NUCLEOTIDE SEQUENCE [LARGE SCALE GENOMIC DNA]</scope>
    <source>
        <strain evidence="10 11">KACC 19305</strain>
    </source>
</reference>
<dbReference type="InterPro" id="IPR000700">
    <property type="entry name" value="PAS-assoc_C"/>
</dbReference>
<dbReference type="Pfam" id="PF00072">
    <property type="entry name" value="Response_reg"/>
    <property type="match status" value="1"/>
</dbReference>
<evidence type="ECO:0000313" key="10">
    <source>
        <dbReference type="EMBL" id="MBL0428413.1"/>
    </source>
</evidence>
<dbReference type="SMART" id="SM00086">
    <property type="entry name" value="PAC"/>
    <property type="match status" value="2"/>
</dbReference>
<feature type="domain" description="PAS" evidence="8">
    <location>
        <begin position="151"/>
        <end position="221"/>
    </location>
</feature>
<dbReference type="EC" id="2.7.13.3" evidence="2"/>
<dbReference type="PANTHER" id="PTHR43065:SF42">
    <property type="entry name" value="TWO-COMPONENT SENSOR PPRA"/>
    <property type="match status" value="1"/>
</dbReference>
<dbReference type="Proteomes" id="UP000622707">
    <property type="component" value="Unassembled WGS sequence"/>
</dbReference>
<protein>
    <recommendedName>
        <fullName evidence="2">histidine kinase</fullName>
        <ecNumber evidence="2">2.7.13.3</ecNumber>
    </recommendedName>
</protein>
<dbReference type="InterPro" id="IPR000014">
    <property type="entry name" value="PAS"/>
</dbReference>
<dbReference type="CDD" id="cd00130">
    <property type="entry name" value="PAS"/>
    <property type="match status" value="1"/>
</dbReference>
<dbReference type="PROSITE" id="PS50112">
    <property type="entry name" value="PAS"/>
    <property type="match status" value="1"/>
</dbReference>
<dbReference type="PROSITE" id="PS50113">
    <property type="entry name" value="PAC"/>
    <property type="match status" value="1"/>
</dbReference>
<keyword evidence="11" id="KW-1185">Reference proteome</keyword>
<dbReference type="PRINTS" id="PR00344">
    <property type="entry name" value="BCTRLSENSOR"/>
</dbReference>
<dbReference type="InterPro" id="IPR001610">
    <property type="entry name" value="PAC"/>
</dbReference>
<organism evidence="10 11">
    <name type="scientific">Ramlibacter alkalitolerans</name>
    <dbReference type="NCBI Taxonomy" id="2039631"/>
    <lineage>
        <taxon>Bacteria</taxon>
        <taxon>Pseudomonadati</taxon>
        <taxon>Pseudomonadota</taxon>
        <taxon>Betaproteobacteria</taxon>
        <taxon>Burkholderiales</taxon>
        <taxon>Comamonadaceae</taxon>
        <taxon>Ramlibacter</taxon>
    </lineage>
</organism>
<dbReference type="InterPro" id="IPR001789">
    <property type="entry name" value="Sig_transdc_resp-reg_receiver"/>
</dbReference>
<dbReference type="Pfam" id="PF08447">
    <property type="entry name" value="PAS_3"/>
    <property type="match status" value="1"/>
</dbReference>
<feature type="coiled-coil region" evidence="5">
    <location>
        <begin position="264"/>
        <end position="298"/>
    </location>
</feature>
<evidence type="ECO:0000256" key="2">
    <source>
        <dbReference type="ARBA" id="ARBA00012438"/>
    </source>
</evidence>
<evidence type="ECO:0000256" key="4">
    <source>
        <dbReference type="PROSITE-ProRule" id="PRU00169"/>
    </source>
</evidence>
<evidence type="ECO:0000259" key="7">
    <source>
        <dbReference type="PROSITE" id="PS50110"/>
    </source>
</evidence>
<dbReference type="InterPro" id="IPR036097">
    <property type="entry name" value="HisK_dim/P_sf"/>
</dbReference>
<dbReference type="Gene3D" id="3.30.565.10">
    <property type="entry name" value="Histidine kinase-like ATPase, C-terminal domain"/>
    <property type="match status" value="1"/>
</dbReference>
<feature type="domain" description="Response regulatory" evidence="7">
    <location>
        <begin position="562"/>
        <end position="677"/>
    </location>
</feature>
<dbReference type="PROSITE" id="PS50110">
    <property type="entry name" value="RESPONSE_REGULATORY"/>
    <property type="match status" value="1"/>
</dbReference>
<accession>A0ABS1JW10</accession>
<feature type="domain" description="Histidine kinase" evidence="6">
    <location>
        <begin position="314"/>
        <end position="539"/>
    </location>
</feature>
<dbReference type="InterPro" id="IPR003661">
    <property type="entry name" value="HisK_dim/P_dom"/>
</dbReference>
<dbReference type="Gene3D" id="3.40.50.2300">
    <property type="match status" value="1"/>
</dbReference>
<evidence type="ECO:0000259" key="9">
    <source>
        <dbReference type="PROSITE" id="PS50113"/>
    </source>
</evidence>
<dbReference type="SMART" id="SM00387">
    <property type="entry name" value="HATPase_c"/>
    <property type="match status" value="1"/>
</dbReference>
<dbReference type="InterPro" id="IPR011006">
    <property type="entry name" value="CheY-like_superfamily"/>
</dbReference>
<keyword evidence="5" id="KW-0175">Coiled coil</keyword>
<dbReference type="PANTHER" id="PTHR43065">
    <property type="entry name" value="SENSOR HISTIDINE KINASE"/>
    <property type="match status" value="1"/>
</dbReference>
<proteinExistence type="predicted"/>
<dbReference type="Pfam" id="PF13188">
    <property type="entry name" value="PAS_8"/>
    <property type="match status" value="1"/>
</dbReference>
<dbReference type="SUPFAM" id="SSF47384">
    <property type="entry name" value="Homodimeric domain of signal transducing histidine kinase"/>
    <property type="match status" value="1"/>
</dbReference>
<evidence type="ECO:0000313" key="11">
    <source>
        <dbReference type="Proteomes" id="UP000622707"/>
    </source>
</evidence>
<keyword evidence="3 4" id="KW-0597">Phosphoprotein</keyword>
<sequence length="684" mass="74719">MNSMTDQGVAAAAADASRYGLHELERLFRDAPAAVAWLGGPRHQFLFANEAYLRLVGERELVGRTVGEALPEMLDQGFVRILDTVYASGKAFVGNEVAVQLRPAGSTLLQQRIVDFVFQPVRDDADRITGIFIQATDATQRVTAQEALRESEAKFRAITNSIDQMIWATRADGFHDYYNDRWYEYTGVPYASTDGQAWSGVFHPEDQKRAWAVWRHSLATGEPYHIEYRLRHRSGAYRWVLGRAQPLRDASGAIVRWFGTCTDIQDIVDAREVLSRSREELERQVQLRTEQLLHAEEQLRQAHKMEAIGQLTGGIAHDFNNMLQGIVGALDVIRKLEATGRTANIPRFVDMAMNSAQRAAAMTHRLLAFARQQPLAPQPVDLNALVQSLRELVRRTCGESITLETELAPGIWPTRCDPNQLESAILNLAINARDAMPEGGKLTLRTANETLPRTQVGPNDVLEAGDFVRLAVGDTGTGMPPDVIERAFDPFFTTKPIGQGTGLGLSMVYGFARQSGGFARIASRLGEGTAVSILLPRYEGGADDGPLVQPAPLELARSRGETIVVVEDDEVVRTLAVETLAGLGYAVHAAATGAEGAQLLNELGAVDLLLTDIGLPGGVSGKQLADAARATRPDLKVILITGYAQEATDVDLAAQKLELLRKPVLIDVLLRKVQEVLKRGGAAT</sequence>
<name>A0ABS1JW10_9BURK</name>
<dbReference type="EMBL" id="JAEQND010000018">
    <property type="protein sequence ID" value="MBL0428413.1"/>
    <property type="molecule type" value="Genomic_DNA"/>
</dbReference>
<dbReference type="SMART" id="SM00091">
    <property type="entry name" value="PAS"/>
    <property type="match status" value="2"/>
</dbReference>
<dbReference type="InterPro" id="IPR004358">
    <property type="entry name" value="Sig_transdc_His_kin-like_C"/>
</dbReference>
<dbReference type="NCBIfam" id="TIGR00229">
    <property type="entry name" value="sensory_box"/>
    <property type="match status" value="2"/>
</dbReference>
<evidence type="ECO:0000256" key="5">
    <source>
        <dbReference type="SAM" id="Coils"/>
    </source>
</evidence>
<feature type="modified residue" description="4-aspartylphosphate" evidence="4">
    <location>
        <position position="612"/>
    </location>
</feature>
<dbReference type="PROSITE" id="PS50109">
    <property type="entry name" value="HIS_KIN"/>
    <property type="match status" value="1"/>
</dbReference>
<dbReference type="SUPFAM" id="SSF55874">
    <property type="entry name" value="ATPase domain of HSP90 chaperone/DNA topoisomerase II/histidine kinase"/>
    <property type="match status" value="1"/>
</dbReference>
<dbReference type="InterPro" id="IPR005467">
    <property type="entry name" value="His_kinase_dom"/>
</dbReference>
<dbReference type="SMART" id="SM00448">
    <property type="entry name" value="REC"/>
    <property type="match status" value="1"/>
</dbReference>
<dbReference type="Gene3D" id="3.30.450.20">
    <property type="entry name" value="PAS domain"/>
    <property type="match status" value="2"/>
</dbReference>
<dbReference type="InterPro" id="IPR036890">
    <property type="entry name" value="HATPase_C_sf"/>
</dbReference>
<dbReference type="Pfam" id="PF02518">
    <property type="entry name" value="HATPase_c"/>
    <property type="match status" value="1"/>
</dbReference>
<feature type="domain" description="PAC" evidence="9">
    <location>
        <begin position="224"/>
        <end position="276"/>
    </location>
</feature>
<dbReference type="SUPFAM" id="SSF55785">
    <property type="entry name" value="PYP-like sensor domain (PAS domain)"/>
    <property type="match status" value="2"/>
</dbReference>
<evidence type="ECO:0000259" key="6">
    <source>
        <dbReference type="PROSITE" id="PS50109"/>
    </source>
</evidence>
<evidence type="ECO:0000259" key="8">
    <source>
        <dbReference type="PROSITE" id="PS50112"/>
    </source>
</evidence>
<comment type="catalytic activity">
    <reaction evidence="1">
        <text>ATP + protein L-histidine = ADP + protein N-phospho-L-histidine.</text>
        <dbReference type="EC" id="2.7.13.3"/>
    </reaction>
</comment>
<dbReference type="SMART" id="SM00388">
    <property type="entry name" value="HisKA"/>
    <property type="match status" value="1"/>
</dbReference>
<dbReference type="InterPro" id="IPR035965">
    <property type="entry name" value="PAS-like_dom_sf"/>
</dbReference>
<gene>
    <name evidence="10" type="ORF">JI746_25135</name>
</gene>
<comment type="caution">
    <text evidence="10">The sequence shown here is derived from an EMBL/GenBank/DDBJ whole genome shotgun (WGS) entry which is preliminary data.</text>
</comment>
<evidence type="ECO:0000256" key="1">
    <source>
        <dbReference type="ARBA" id="ARBA00000085"/>
    </source>
</evidence>
<dbReference type="SUPFAM" id="SSF52172">
    <property type="entry name" value="CheY-like"/>
    <property type="match status" value="1"/>
</dbReference>
<dbReference type="InterPro" id="IPR013655">
    <property type="entry name" value="PAS_fold_3"/>
</dbReference>
<evidence type="ECO:0000256" key="3">
    <source>
        <dbReference type="ARBA" id="ARBA00022553"/>
    </source>
</evidence>
<dbReference type="Gene3D" id="1.10.287.130">
    <property type="match status" value="1"/>
</dbReference>